<dbReference type="SMART" id="SM00490">
    <property type="entry name" value="HELICc"/>
    <property type="match status" value="1"/>
</dbReference>
<dbReference type="InterPro" id="IPR011545">
    <property type="entry name" value="DEAD/DEAH_box_helicase_dom"/>
</dbReference>
<feature type="compositionally biased region" description="Basic residues" evidence="8">
    <location>
        <begin position="98"/>
        <end position="108"/>
    </location>
</feature>
<keyword evidence="5 7" id="KW-0694">RNA-binding</keyword>
<sequence>MSLFHINRYIGGDEDDDVINEESRGTSAKQILEKIKKDAEKRKIQKSTPNKKHCDATNKKAAKKKTKEEHVSDESETEDSAQLDCLQQRLLEDENKSPKSRKGQKRKTERVEHESSSPKKPMGVSAKKSSKNKNHNETGEEILTKKIKSKTKEKTFDLEEEDLKNLSISDMSEDENELKTPNKKMKIQSNITSDGEGSHNDESVEVDESVTEGIEEDSFTEKTVYGGFPNEVGGFTVIGEVKGKGHKQVKRVLPEWLADPSIITSDLKTKTLPVSSMSTLDQDLRDSLQKNGITQFFPVQIQVIPMMLESVKMGFLYGNGGFRPSDICVSAPTGSGKTLAFVLPIIQALKTRVTCQVRALVVLPVRDLAVQVYKVFKAYSENTHLKVVLLVGQKQFHQEQQSLVKKRSWGSESLADIIIATPGRLVDHINSTEGFNLKQLRFLVIDEADKMMDHIKQDWLSQVENAVHSDERPLTGALTVARSKHMEIPLQKLLFSATLSQNPDKLQQLNLFQPKLFTSVSKGSNLLKPVDMVMSPEKTTEKQQEDPLNDIDNSKEDGKSGEFIGKYTTPAGLTEYYVECAAAQKPLAVLHFLHNVNFRNILCFTNSVEATHRLYHLIKLVGGIEVREFSSGLHTAKRNRILQQFSKGKIDIVICSDAMARGMDVENVKYVISYDPPPFIKTYIHRVGRTARAGKVGTAITMLQKKEFFHFKKMTREAGKTSVKELKVTKADLQPMVPAFQEALEKLQEVLQVEKIKRKSKG</sequence>
<dbReference type="GO" id="GO:0005524">
    <property type="term" value="F:ATP binding"/>
    <property type="evidence" value="ECO:0007669"/>
    <property type="project" value="UniProtKB-UniRule"/>
</dbReference>
<dbReference type="Proteomes" id="UP000596742">
    <property type="component" value="Unassembled WGS sequence"/>
</dbReference>
<dbReference type="SUPFAM" id="SSF52540">
    <property type="entry name" value="P-loop containing nucleoside triphosphate hydrolases"/>
    <property type="match status" value="1"/>
</dbReference>
<evidence type="ECO:0000313" key="12">
    <source>
        <dbReference type="Proteomes" id="UP000596742"/>
    </source>
</evidence>
<keyword evidence="12" id="KW-1185">Reference proteome</keyword>
<dbReference type="PROSITE" id="PS00039">
    <property type="entry name" value="DEAD_ATP_HELICASE"/>
    <property type="match status" value="1"/>
</dbReference>
<gene>
    <name evidence="11" type="ORF">MGAL_10B012578</name>
</gene>
<evidence type="ECO:0000259" key="9">
    <source>
        <dbReference type="PROSITE" id="PS51192"/>
    </source>
</evidence>
<dbReference type="GO" id="GO:0003723">
    <property type="term" value="F:RNA binding"/>
    <property type="evidence" value="ECO:0007669"/>
    <property type="project" value="UniProtKB-UniRule"/>
</dbReference>
<evidence type="ECO:0000256" key="2">
    <source>
        <dbReference type="ARBA" id="ARBA00022801"/>
    </source>
</evidence>
<reference evidence="11" key="1">
    <citation type="submission" date="2018-11" db="EMBL/GenBank/DDBJ databases">
        <authorList>
            <person name="Alioto T."/>
            <person name="Alioto T."/>
        </authorList>
    </citation>
    <scope>NUCLEOTIDE SEQUENCE</scope>
</reference>
<keyword evidence="1 6" id="KW-0547">Nucleotide-binding</keyword>
<evidence type="ECO:0000256" key="7">
    <source>
        <dbReference type="RuleBase" id="RU365068"/>
    </source>
</evidence>
<dbReference type="InterPro" id="IPR001650">
    <property type="entry name" value="Helicase_C-like"/>
</dbReference>
<feature type="region of interest" description="Disordered" evidence="8">
    <location>
        <begin position="11"/>
        <end position="159"/>
    </location>
</feature>
<dbReference type="PROSITE" id="PS51192">
    <property type="entry name" value="HELICASE_ATP_BIND_1"/>
    <property type="match status" value="1"/>
</dbReference>
<comment type="caution">
    <text evidence="11">The sequence shown here is derived from an EMBL/GenBank/DDBJ whole genome shotgun (WGS) entry which is preliminary data.</text>
</comment>
<dbReference type="InterPro" id="IPR027417">
    <property type="entry name" value="P-loop_NTPase"/>
</dbReference>
<comment type="domain">
    <text evidence="7">The Q motif is unique to and characteristic of the DEAD box family of RNA helicases and controls ATP binding and hydrolysis.</text>
</comment>
<evidence type="ECO:0000256" key="6">
    <source>
        <dbReference type="RuleBase" id="RU000492"/>
    </source>
</evidence>
<evidence type="ECO:0000256" key="3">
    <source>
        <dbReference type="ARBA" id="ARBA00022806"/>
    </source>
</evidence>
<protein>
    <recommendedName>
        <fullName evidence="7">ATP-dependent RNA helicase</fullName>
        <ecNumber evidence="7">3.6.4.13</ecNumber>
    </recommendedName>
</protein>
<dbReference type="CDD" id="cd18787">
    <property type="entry name" value="SF2_C_DEAD"/>
    <property type="match status" value="1"/>
</dbReference>
<dbReference type="InterPro" id="IPR000629">
    <property type="entry name" value="RNA-helicase_DEAD-box_CS"/>
</dbReference>
<evidence type="ECO:0000256" key="8">
    <source>
        <dbReference type="SAM" id="MobiDB-lite"/>
    </source>
</evidence>
<dbReference type="SMART" id="SM00487">
    <property type="entry name" value="DEXDc"/>
    <property type="match status" value="1"/>
</dbReference>
<dbReference type="Gene3D" id="3.40.50.300">
    <property type="entry name" value="P-loop containing nucleotide triphosphate hydrolases"/>
    <property type="match status" value="2"/>
</dbReference>
<keyword evidence="3 6" id="KW-0347">Helicase</keyword>
<evidence type="ECO:0000256" key="4">
    <source>
        <dbReference type="ARBA" id="ARBA00022840"/>
    </source>
</evidence>
<dbReference type="EC" id="3.6.4.13" evidence="7"/>
<evidence type="ECO:0000256" key="1">
    <source>
        <dbReference type="ARBA" id="ARBA00022741"/>
    </source>
</evidence>
<feature type="region of interest" description="Disordered" evidence="8">
    <location>
        <begin position="535"/>
        <end position="563"/>
    </location>
</feature>
<accession>A0A8B6GXI2</accession>
<feature type="compositionally biased region" description="Basic and acidic residues" evidence="8">
    <location>
        <begin position="134"/>
        <end position="157"/>
    </location>
</feature>
<dbReference type="OrthoDB" id="3370at2759"/>
<evidence type="ECO:0000259" key="10">
    <source>
        <dbReference type="PROSITE" id="PS51194"/>
    </source>
</evidence>
<proteinExistence type="inferred from homology"/>
<dbReference type="PANTHER" id="PTHR24031">
    <property type="entry name" value="RNA HELICASE"/>
    <property type="match status" value="1"/>
</dbReference>
<keyword evidence="2 6" id="KW-0378">Hydrolase</keyword>
<comment type="catalytic activity">
    <reaction evidence="7">
        <text>ATP + H2O = ADP + phosphate + H(+)</text>
        <dbReference type="Rhea" id="RHEA:13065"/>
        <dbReference type="ChEBI" id="CHEBI:15377"/>
        <dbReference type="ChEBI" id="CHEBI:15378"/>
        <dbReference type="ChEBI" id="CHEBI:30616"/>
        <dbReference type="ChEBI" id="CHEBI:43474"/>
        <dbReference type="ChEBI" id="CHEBI:456216"/>
        <dbReference type="EC" id="3.6.4.13"/>
    </reaction>
</comment>
<dbReference type="PROSITE" id="PS51194">
    <property type="entry name" value="HELICASE_CTER"/>
    <property type="match status" value="1"/>
</dbReference>
<dbReference type="Pfam" id="PF00271">
    <property type="entry name" value="Helicase_C"/>
    <property type="match status" value="1"/>
</dbReference>
<organism evidence="11 12">
    <name type="scientific">Mytilus galloprovincialis</name>
    <name type="common">Mediterranean mussel</name>
    <dbReference type="NCBI Taxonomy" id="29158"/>
    <lineage>
        <taxon>Eukaryota</taxon>
        <taxon>Metazoa</taxon>
        <taxon>Spiralia</taxon>
        <taxon>Lophotrochozoa</taxon>
        <taxon>Mollusca</taxon>
        <taxon>Bivalvia</taxon>
        <taxon>Autobranchia</taxon>
        <taxon>Pteriomorphia</taxon>
        <taxon>Mytilida</taxon>
        <taxon>Mytiloidea</taxon>
        <taxon>Mytilidae</taxon>
        <taxon>Mytilinae</taxon>
        <taxon>Mytilus</taxon>
    </lineage>
</organism>
<dbReference type="AlphaFoldDB" id="A0A8B6GXI2"/>
<evidence type="ECO:0000313" key="11">
    <source>
        <dbReference type="EMBL" id="VDI70768.1"/>
    </source>
</evidence>
<dbReference type="GO" id="GO:0003724">
    <property type="term" value="F:RNA helicase activity"/>
    <property type="evidence" value="ECO:0007669"/>
    <property type="project" value="UniProtKB-EC"/>
</dbReference>
<feature type="domain" description="Helicase C-terminal" evidence="10">
    <location>
        <begin position="588"/>
        <end position="734"/>
    </location>
</feature>
<feature type="domain" description="Helicase ATP-binding" evidence="9">
    <location>
        <begin position="318"/>
        <end position="517"/>
    </location>
</feature>
<dbReference type="CDD" id="cd17956">
    <property type="entry name" value="DEADc_DDX51"/>
    <property type="match status" value="1"/>
</dbReference>
<feature type="compositionally biased region" description="Basic and acidic residues" evidence="8">
    <location>
        <begin position="31"/>
        <end position="42"/>
    </location>
</feature>
<dbReference type="GO" id="GO:0016787">
    <property type="term" value="F:hydrolase activity"/>
    <property type="evidence" value="ECO:0007669"/>
    <property type="project" value="UniProtKB-KW"/>
</dbReference>
<dbReference type="EMBL" id="UYJE01009181">
    <property type="protein sequence ID" value="VDI70768.1"/>
    <property type="molecule type" value="Genomic_DNA"/>
</dbReference>
<keyword evidence="4 6" id="KW-0067">ATP-binding</keyword>
<evidence type="ECO:0000256" key="5">
    <source>
        <dbReference type="ARBA" id="ARBA00022884"/>
    </source>
</evidence>
<dbReference type="Pfam" id="PF00270">
    <property type="entry name" value="DEAD"/>
    <property type="match status" value="1"/>
</dbReference>
<dbReference type="InterPro" id="IPR014001">
    <property type="entry name" value="Helicase_ATP-bd"/>
</dbReference>
<comment type="function">
    <text evidence="7">RNA helicase.</text>
</comment>
<name>A0A8B6GXI2_MYTGA</name>
<comment type="similarity">
    <text evidence="6">Belongs to the DEAD box helicase family.</text>
</comment>